<dbReference type="InterPro" id="IPR042201">
    <property type="entry name" value="FH2_Formin_sf"/>
</dbReference>
<dbReference type="GO" id="GO:0051015">
    <property type="term" value="F:actin filament binding"/>
    <property type="evidence" value="ECO:0007669"/>
    <property type="project" value="TreeGrafter"/>
</dbReference>
<evidence type="ECO:0000313" key="3">
    <source>
        <dbReference type="EMBL" id="KAF5900098.1"/>
    </source>
</evidence>
<dbReference type="SUPFAM" id="SSF101447">
    <property type="entry name" value="Formin homology 2 domain (FH2 domain)"/>
    <property type="match status" value="1"/>
</dbReference>
<dbReference type="GO" id="GO:0005737">
    <property type="term" value="C:cytoplasm"/>
    <property type="evidence" value="ECO:0007669"/>
    <property type="project" value="TreeGrafter"/>
</dbReference>
<dbReference type="PANTHER" id="PTHR45920:SF7">
    <property type="entry name" value="FORMIN-G"/>
    <property type="match status" value="1"/>
</dbReference>
<proteinExistence type="inferred from homology"/>
<reference evidence="3" key="1">
    <citation type="submission" date="2020-07" db="EMBL/GenBank/DDBJ databases">
        <title>Clarias magur genome sequencing, assembly and annotation.</title>
        <authorList>
            <person name="Kushwaha B."/>
            <person name="Kumar R."/>
            <person name="Das P."/>
            <person name="Joshi C.G."/>
            <person name="Kumar D."/>
            <person name="Nagpure N.S."/>
            <person name="Pandey M."/>
            <person name="Agarwal S."/>
            <person name="Srivastava S."/>
            <person name="Singh M."/>
            <person name="Sahoo L."/>
            <person name="Jayasankar P."/>
            <person name="Meher P.K."/>
            <person name="Koringa P.G."/>
            <person name="Iquebal M.A."/>
            <person name="Das S.P."/>
            <person name="Bit A."/>
            <person name="Patnaik S."/>
            <person name="Patel N."/>
            <person name="Shah T.M."/>
            <person name="Hinsu A."/>
            <person name="Jena J.K."/>
        </authorList>
    </citation>
    <scope>NUCLEOTIDE SEQUENCE</scope>
    <source>
        <strain evidence="3">CIFAMagur01</strain>
        <tissue evidence="3">Testis</tissue>
    </source>
</reference>
<dbReference type="Proteomes" id="UP000727407">
    <property type="component" value="Unassembled WGS sequence"/>
</dbReference>
<feature type="domain" description="FH2" evidence="2">
    <location>
        <begin position="1"/>
        <end position="170"/>
    </location>
</feature>
<dbReference type="AlphaFoldDB" id="A0A8J4U4U7"/>
<evidence type="ECO:0000259" key="2">
    <source>
        <dbReference type="PROSITE" id="PS51444"/>
    </source>
</evidence>
<dbReference type="Pfam" id="PF02181">
    <property type="entry name" value="FH2"/>
    <property type="match status" value="1"/>
</dbReference>
<sequence length="197" mass="22576">NNRINLVDYVVSYYLRHIDKDAGTDQSVFPLPEPQDVFLAAQVKFDDLLKDMRKLKKDLTGCEKDIQRVCANSSEEHLQPFKDKMETFLTTAKAKYASEDERLNAAQKSFNEMVSYFGLKPKSGEKDVSPEYVFLLWFEFCTDFKSIWKRESKNISQERSLGHQSFSPDPGHLSRRHSTSHCGPLEALLAQDWGGGC</sequence>
<dbReference type="PANTHER" id="PTHR45920">
    <property type="entry name" value="FORMIN HOMOLOGY 2 DOMAIN CONTAINING, ISOFORM I"/>
    <property type="match status" value="1"/>
</dbReference>
<protein>
    <submittedName>
        <fullName evidence="3">Formin-1 isoform X1</fullName>
    </submittedName>
</protein>
<dbReference type="InterPro" id="IPR015425">
    <property type="entry name" value="FH2_Formin"/>
</dbReference>
<accession>A0A8J4U4U7</accession>
<feature type="non-terminal residue" evidence="3">
    <location>
        <position position="1"/>
    </location>
</feature>
<dbReference type="GO" id="GO:0030866">
    <property type="term" value="P:cortical actin cytoskeleton organization"/>
    <property type="evidence" value="ECO:0007669"/>
    <property type="project" value="TreeGrafter"/>
</dbReference>
<organism evidence="3 4">
    <name type="scientific">Clarias magur</name>
    <name type="common">Asian catfish</name>
    <name type="synonym">Macropteronotus magur</name>
    <dbReference type="NCBI Taxonomy" id="1594786"/>
    <lineage>
        <taxon>Eukaryota</taxon>
        <taxon>Metazoa</taxon>
        <taxon>Chordata</taxon>
        <taxon>Craniata</taxon>
        <taxon>Vertebrata</taxon>
        <taxon>Euteleostomi</taxon>
        <taxon>Actinopterygii</taxon>
        <taxon>Neopterygii</taxon>
        <taxon>Teleostei</taxon>
        <taxon>Ostariophysi</taxon>
        <taxon>Siluriformes</taxon>
        <taxon>Clariidae</taxon>
        <taxon>Clarias</taxon>
    </lineage>
</organism>
<keyword evidence="4" id="KW-1185">Reference proteome</keyword>
<dbReference type="OrthoDB" id="427644at2759"/>
<dbReference type="PROSITE" id="PS51444">
    <property type="entry name" value="FH2"/>
    <property type="match status" value="1"/>
</dbReference>
<evidence type="ECO:0000256" key="1">
    <source>
        <dbReference type="ARBA" id="ARBA00005271"/>
    </source>
</evidence>
<name>A0A8J4U4U7_CLAMG</name>
<comment type="similarity">
    <text evidence="1">Belongs to the formin homology family. Cappuccino subfamily.</text>
</comment>
<comment type="caution">
    <text evidence="3">The sequence shown here is derived from an EMBL/GenBank/DDBJ whole genome shotgun (WGS) entry which is preliminary data.</text>
</comment>
<dbReference type="Gene3D" id="1.20.58.2220">
    <property type="entry name" value="Formin, FH2 domain"/>
    <property type="match status" value="1"/>
</dbReference>
<dbReference type="EMBL" id="QNUK01000145">
    <property type="protein sequence ID" value="KAF5900098.1"/>
    <property type="molecule type" value="Genomic_DNA"/>
</dbReference>
<dbReference type="GO" id="GO:0005856">
    <property type="term" value="C:cytoskeleton"/>
    <property type="evidence" value="ECO:0007669"/>
    <property type="project" value="TreeGrafter"/>
</dbReference>
<evidence type="ECO:0000313" key="4">
    <source>
        <dbReference type="Proteomes" id="UP000727407"/>
    </source>
</evidence>
<gene>
    <name evidence="3" type="primary">fmn1</name>
    <name evidence="3" type="ORF">DAT39_010167</name>
</gene>